<dbReference type="Pfam" id="PF13424">
    <property type="entry name" value="TPR_12"/>
    <property type="match status" value="1"/>
</dbReference>
<reference evidence="14" key="1">
    <citation type="journal article" date="2019" name="Int. J. Syst. Evol. Microbiol.">
        <title>The Global Catalogue of Microorganisms (GCM) 10K type strain sequencing project: providing services to taxonomists for standard genome sequencing and annotation.</title>
        <authorList>
            <consortium name="The Broad Institute Genomics Platform"/>
            <consortium name="The Broad Institute Genome Sequencing Center for Infectious Disease"/>
            <person name="Wu L."/>
            <person name="Ma J."/>
        </authorList>
    </citation>
    <scope>NUCLEOTIDE SEQUENCE [LARGE SCALE GENOMIC DNA]</scope>
    <source>
        <strain evidence="14">CGMCC 1.14966</strain>
    </source>
</reference>
<evidence type="ECO:0000256" key="2">
    <source>
        <dbReference type="ARBA" id="ARBA00012438"/>
    </source>
</evidence>
<dbReference type="CDD" id="cd16917">
    <property type="entry name" value="HATPase_UhpB-NarQ-NarX-like"/>
    <property type="match status" value="1"/>
</dbReference>
<evidence type="ECO:0000256" key="8">
    <source>
        <dbReference type="ARBA" id="ARBA00023012"/>
    </source>
</evidence>
<dbReference type="InterPro" id="IPR003594">
    <property type="entry name" value="HATPase_dom"/>
</dbReference>
<gene>
    <name evidence="13" type="ORF">GCM10011495_23710</name>
</gene>
<keyword evidence="5" id="KW-0547">Nucleotide-binding</keyword>
<proteinExistence type="predicted"/>
<dbReference type="Pfam" id="PF02518">
    <property type="entry name" value="HATPase_c"/>
    <property type="match status" value="1"/>
</dbReference>
<evidence type="ECO:0000256" key="5">
    <source>
        <dbReference type="ARBA" id="ARBA00022741"/>
    </source>
</evidence>
<evidence type="ECO:0000256" key="7">
    <source>
        <dbReference type="ARBA" id="ARBA00022840"/>
    </source>
</evidence>
<dbReference type="Gene3D" id="1.20.5.1930">
    <property type="match status" value="1"/>
</dbReference>
<dbReference type="EMBL" id="BMGY01000020">
    <property type="protein sequence ID" value="GGH86648.1"/>
    <property type="molecule type" value="Genomic_DNA"/>
</dbReference>
<dbReference type="InterPro" id="IPR019734">
    <property type="entry name" value="TPR_rpt"/>
</dbReference>
<keyword evidence="10" id="KW-0472">Membrane</keyword>
<dbReference type="SUPFAM" id="SSF48452">
    <property type="entry name" value="TPR-like"/>
    <property type="match status" value="2"/>
</dbReference>
<keyword evidence="4" id="KW-0808">Transferase</keyword>
<keyword evidence="3" id="KW-0597">Phosphoprotein</keyword>
<dbReference type="InterPro" id="IPR036890">
    <property type="entry name" value="HATPase_C_sf"/>
</dbReference>
<dbReference type="InterPro" id="IPR011712">
    <property type="entry name" value="Sig_transdc_His_kin_sub3_dim/P"/>
</dbReference>
<sequence length="637" mass="70307">MRSSGATPQHRIDSVRALLRAHPTPDTTQALLLNVLADEITVVDVRAAGPTRRAACQLARRLGYRDFLAEALLNMADYHIALAEYGPALPLLRESQAEFTRLHDLGGQMRCLGRRSRIADQRGQLAEALSYCLRAMAIGSTGDQRRFHTSLKIHAASIYTRLGEYEQARTYLQEALAVARYHGYPDRINLIMGELGDLNRSQGQWAEARRYYGLSIAVSRRIVITDQATVRTMRFNLADVTERLGNYTQALPLAQAALREAATAHDVPLVPRALVLLGRTWLHLNQPDSALHYANRGLLLGQQAHSLEGLRAAYDVLARAHAQRKNWAAAYQAQLRFSTYDDSLTGTNVSRRTAALRFNHEVNQHRAQLLLLGQEQELGRLRQQRQTAGMLALVLLVGLGGAALLWRYRQRQRHHETALRNRLATDLRDDVGTLLSRISLQSGLLQEGLADSVGHRQQLGQISDASHSAVRQLNDVVWSLDAHNDHLPALLDRMHTYAHDVLGTAGLAVDFEFPEESSTQWLPVLLRRNIYLIYKESLHNILEHATGATTVVVRVRLETGSPAQLVLEIMDDGTGAATAPDGHARRSGHGLRNIQTRAQALGGAATSGGAPGGFRVCVVVPLPSAWKVFGRTNSPAA</sequence>
<evidence type="ECO:0000259" key="11">
    <source>
        <dbReference type="Pfam" id="PF02518"/>
    </source>
</evidence>
<evidence type="ECO:0000256" key="9">
    <source>
        <dbReference type="PROSITE-ProRule" id="PRU00339"/>
    </source>
</evidence>
<dbReference type="Pfam" id="PF07730">
    <property type="entry name" value="HisKA_3"/>
    <property type="match status" value="1"/>
</dbReference>
<evidence type="ECO:0000256" key="3">
    <source>
        <dbReference type="ARBA" id="ARBA00022553"/>
    </source>
</evidence>
<dbReference type="SUPFAM" id="SSF55874">
    <property type="entry name" value="ATPase domain of HSP90 chaperone/DNA topoisomerase II/histidine kinase"/>
    <property type="match status" value="1"/>
</dbReference>
<dbReference type="Gene3D" id="3.30.565.10">
    <property type="entry name" value="Histidine kinase-like ATPase, C-terminal domain"/>
    <property type="match status" value="1"/>
</dbReference>
<evidence type="ECO:0000259" key="12">
    <source>
        <dbReference type="Pfam" id="PF07730"/>
    </source>
</evidence>
<dbReference type="PANTHER" id="PTHR24421:SF10">
    <property type="entry name" value="NITRATE_NITRITE SENSOR PROTEIN NARQ"/>
    <property type="match status" value="1"/>
</dbReference>
<dbReference type="EC" id="2.7.13.3" evidence="2"/>
<keyword evidence="9" id="KW-0802">TPR repeat</keyword>
<keyword evidence="10" id="KW-0812">Transmembrane</keyword>
<keyword evidence="7" id="KW-0067">ATP-binding</keyword>
<dbReference type="Gene3D" id="1.25.40.10">
    <property type="entry name" value="Tetratricopeptide repeat domain"/>
    <property type="match status" value="2"/>
</dbReference>
<evidence type="ECO:0000256" key="1">
    <source>
        <dbReference type="ARBA" id="ARBA00000085"/>
    </source>
</evidence>
<feature type="domain" description="Histidine kinase/HSP90-like ATPase" evidence="11">
    <location>
        <begin position="529"/>
        <end position="623"/>
    </location>
</feature>
<comment type="caution">
    <text evidence="13">The sequence shown here is derived from an EMBL/GenBank/DDBJ whole genome shotgun (WGS) entry which is preliminary data.</text>
</comment>
<evidence type="ECO:0000313" key="14">
    <source>
        <dbReference type="Proteomes" id="UP000637774"/>
    </source>
</evidence>
<dbReference type="PANTHER" id="PTHR24421">
    <property type="entry name" value="NITRATE/NITRITE SENSOR PROTEIN NARX-RELATED"/>
    <property type="match status" value="1"/>
</dbReference>
<dbReference type="Proteomes" id="UP000637774">
    <property type="component" value="Unassembled WGS sequence"/>
</dbReference>
<evidence type="ECO:0000313" key="13">
    <source>
        <dbReference type="EMBL" id="GGH86648.1"/>
    </source>
</evidence>
<keyword evidence="8" id="KW-0902">Two-component regulatory system</keyword>
<dbReference type="InterPro" id="IPR050482">
    <property type="entry name" value="Sensor_HK_TwoCompSys"/>
</dbReference>
<feature type="domain" description="Signal transduction histidine kinase subgroup 3 dimerisation and phosphoacceptor" evidence="12">
    <location>
        <begin position="420"/>
        <end position="481"/>
    </location>
</feature>
<evidence type="ECO:0000256" key="4">
    <source>
        <dbReference type="ARBA" id="ARBA00022679"/>
    </source>
</evidence>
<dbReference type="InterPro" id="IPR011990">
    <property type="entry name" value="TPR-like_helical_dom_sf"/>
</dbReference>
<evidence type="ECO:0000256" key="6">
    <source>
        <dbReference type="ARBA" id="ARBA00022777"/>
    </source>
</evidence>
<dbReference type="SMART" id="SM00028">
    <property type="entry name" value="TPR"/>
    <property type="match status" value="6"/>
</dbReference>
<protein>
    <recommendedName>
        <fullName evidence="2">histidine kinase</fullName>
        <ecNumber evidence="2">2.7.13.3</ecNumber>
    </recommendedName>
</protein>
<feature type="transmembrane region" description="Helical" evidence="10">
    <location>
        <begin position="388"/>
        <end position="406"/>
    </location>
</feature>
<keyword evidence="14" id="KW-1185">Reference proteome</keyword>
<name>A0ABQ2A833_9BACT</name>
<dbReference type="PROSITE" id="PS50005">
    <property type="entry name" value="TPR"/>
    <property type="match status" value="1"/>
</dbReference>
<dbReference type="Pfam" id="PF13432">
    <property type="entry name" value="TPR_16"/>
    <property type="match status" value="1"/>
</dbReference>
<accession>A0ABQ2A833</accession>
<organism evidence="13 14">
    <name type="scientific">Hymenobacter frigidus</name>
    <dbReference type="NCBI Taxonomy" id="1524095"/>
    <lineage>
        <taxon>Bacteria</taxon>
        <taxon>Pseudomonadati</taxon>
        <taxon>Bacteroidota</taxon>
        <taxon>Cytophagia</taxon>
        <taxon>Cytophagales</taxon>
        <taxon>Hymenobacteraceae</taxon>
        <taxon>Hymenobacter</taxon>
    </lineage>
</organism>
<keyword evidence="6" id="KW-0418">Kinase</keyword>
<keyword evidence="10" id="KW-1133">Transmembrane helix</keyword>
<comment type="catalytic activity">
    <reaction evidence="1">
        <text>ATP + protein L-histidine = ADP + protein N-phospho-L-histidine.</text>
        <dbReference type="EC" id="2.7.13.3"/>
    </reaction>
</comment>
<evidence type="ECO:0000256" key="10">
    <source>
        <dbReference type="SAM" id="Phobius"/>
    </source>
</evidence>
<feature type="repeat" description="TPR" evidence="9">
    <location>
        <begin position="149"/>
        <end position="182"/>
    </location>
</feature>